<feature type="region of interest" description="Disordered" evidence="1">
    <location>
        <begin position="391"/>
        <end position="552"/>
    </location>
</feature>
<feature type="compositionally biased region" description="Basic and acidic residues" evidence="1">
    <location>
        <begin position="481"/>
        <end position="506"/>
    </location>
</feature>
<feature type="compositionally biased region" description="Polar residues" evidence="1">
    <location>
        <begin position="391"/>
        <end position="402"/>
    </location>
</feature>
<dbReference type="EMBL" id="GL732718">
    <property type="protein sequence ID" value="EFX66048.1"/>
    <property type="molecule type" value="Genomic_DNA"/>
</dbReference>
<reference evidence="2 3" key="1">
    <citation type="journal article" date="2011" name="Science">
        <title>The ecoresponsive genome of Daphnia pulex.</title>
        <authorList>
            <person name="Colbourne J.K."/>
            <person name="Pfrender M.E."/>
            <person name="Gilbert D."/>
            <person name="Thomas W.K."/>
            <person name="Tucker A."/>
            <person name="Oakley T.H."/>
            <person name="Tokishita S."/>
            <person name="Aerts A."/>
            <person name="Arnold G.J."/>
            <person name="Basu M.K."/>
            <person name="Bauer D.J."/>
            <person name="Caceres C.E."/>
            <person name="Carmel L."/>
            <person name="Casola C."/>
            <person name="Choi J.H."/>
            <person name="Detter J.C."/>
            <person name="Dong Q."/>
            <person name="Dusheyko S."/>
            <person name="Eads B.D."/>
            <person name="Frohlich T."/>
            <person name="Geiler-Samerotte K.A."/>
            <person name="Gerlach D."/>
            <person name="Hatcher P."/>
            <person name="Jogdeo S."/>
            <person name="Krijgsveld J."/>
            <person name="Kriventseva E.V."/>
            <person name="Kultz D."/>
            <person name="Laforsch C."/>
            <person name="Lindquist E."/>
            <person name="Lopez J."/>
            <person name="Manak J.R."/>
            <person name="Muller J."/>
            <person name="Pangilinan J."/>
            <person name="Patwardhan R.P."/>
            <person name="Pitluck S."/>
            <person name="Pritham E.J."/>
            <person name="Rechtsteiner A."/>
            <person name="Rho M."/>
            <person name="Rogozin I.B."/>
            <person name="Sakarya O."/>
            <person name="Salamov A."/>
            <person name="Schaack S."/>
            <person name="Shapiro H."/>
            <person name="Shiga Y."/>
            <person name="Skalitzky C."/>
            <person name="Smith Z."/>
            <person name="Souvorov A."/>
            <person name="Sung W."/>
            <person name="Tang Z."/>
            <person name="Tsuchiya D."/>
            <person name="Tu H."/>
            <person name="Vos H."/>
            <person name="Wang M."/>
            <person name="Wolf Y.I."/>
            <person name="Yamagata H."/>
            <person name="Yamada T."/>
            <person name="Ye Y."/>
            <person name="Shaw J.R."/>
            <person name="Andrews J."/>
            <person name="Crease T.J."/>
            <person name="Tang H."/>
            <person name="Lucas S.M."/>
            <person name="Robertson H.M."/>
            <person name="Bork P."/>
            <person name="Koonin E.V."/>
            <person name="Zdobnov E.M."/>
            <person name="Grigoriev I.V."/>
            <person name="Lynch M."/>
            <person name="Boore J.L."/>
        </authorList>
    </citation>
    <scope>NUCLEOTIDE SEQUENCE [LARGE SCALE GENOMIC DNA]</scope>
</reference>
<feature type="region of interest" description="Disordered" evidence="1">
    <location>
        <begin position="138"/>
        <end position="170"/>
    </location>
</feature>
<proteinExistence type="predicted"/>
<sequence length="621" mass="68415">MPYIGSRSFDQTDLIAENPNRTRPILPGAVGAVWRSRPQEEEELRIIRICVCFLFRKVEKTSTLVQPNLCSTGYIHGIARNHPLVTHSTSRWLVETRTTEKRSQQPISRSISDFIHLFRRSIINWASISGVELSSQPPVEERSAMHPQVCNSSSSSRPSMLRPAAMRSRRDATTRSSAALVALLALCLCEVGSVLVAKESAAVQQPGAGVKPMLSPANVQQHQTWQQHPEKERSAPRSGRRSQSAGWIQSEENDDHPYVPHSKASSSQPSSSSSSSSATWIEPLLRQQWEPMSSSDEPEEMTAPGANDVMTSEAVAVAKPVSWRDNELVAPSSVDQVDGSKSGVQQLNWHEAQLARLHGLGPVEIAALSTWQHKLRLHPLPNRLIATTGWQHQHHQPPSFSPRNLLPFNGGNHGPKSSLHRQQVLTPFDDDADVPPGKLGGNGGNGHHPLNRLQYVQQSNQTQPDESQDNLLLLPLWPKRSTSDMKKSDRENNRNRNAANRKEKSEASNAGQVPGGKGNKAKGSRKQQQQQHSQDSSSSHRPFSGAAAGASALDGAALQQHEHNGRPSGGSSPTPDVNRMNRNLATQFLLRSPRENRQYDVPIIVAVEELGKWMFDSGYTL</sequence>
<dbReference type="OrthoDB" id="6417936at2759"/>
<feature type="compositionally biased region" description="Polar residues" evidence="1">
    <location>
        <begin position="217"/>
        <end position="227"/>
    </location>
</feature>
<keyword evidence="3" id="KW-1185">Reference proteome</keyword>
<name>E9HQD5_DAPPU</name>
<gene>
    <name evidence="2" type="ORF">DAPPUDRAFT_263760</name>
</gene>
<feature type="compositionally biased region" description="Polar residues" evidence="1">
    <location>
        <begin position="454"/>
        <end position="465"/>
    </location>
</feature>
<feature type="compositionally biased region" description="Low complexity" evidence="1">
    <location>
        <begin position="527"/>
        <end position="552"/>
    </location>
</feature>
<feature type="compositionally biased region" description="Polar residues" evidence="1">
    <location>
        <begin position="569"/>
        <end position="579"/>
    </location>
</feature>
<evidence type="ECO:0000313" key="3">
    <source>
        <dbReference type="Proteomes" id="UP000000305"/>
    </source>
</evidence>
<feature type="region of interest" description="Disordered" evidence="1">
    <location>
        <begin position="212"/>
        <end position="279"/>
    </location>
</feature>
<dbReference type="InParanoid" id="E9HQD5"/>
<evidence type="ECO:0000313" key="2">
    <source>
        <dbReference type="EMBL" id="EFX66048.1"/>
    </source>
</evidence>
<accession>E9HQD5</accession>
<dbReference type="AlphaFoldDB" id="E9HQD5"/>
<feature type="compositionally biased region" description="Low complexity" evidence="1">
    <location>
        <begin position="262"/>
        <end position="277"/>
    </location>
</feature>
<dbReference type="HOGENOM" id="CLU_440242_0_0_1"/>
<protein>
    <submittedName>
        <fullName evidence="2">Uncharacterized protein</fullName>
    </submittedName>
</protein>
<feature type="region of interest" description="Disordered" evidence="1">
    <location>
        <begin position="560"/>
        <end position="579"/>
    </location>
</feature>
<evidence type="ECO:0000256" key="1">
    <source>
        <dbReference type="SAM" id="MobiDB-lite"/>
    </source>
</evidence>
<dbReference type="Proteomes" id="UP000000305">
    <property type="component" value="Unassembled WGS sequence"/>
</dbReference>
<organism evidence="2 3">
    <name type="scientific">Daphnia pulex</name>
    <name type="common">Water flea</name>
    <dbReference type="NCBI Taxonomy" id="6669"/>
    <lineage>
        <taxon>Eukaryota</taxon>
        <taxon>Metazoa</taxon>
        <taxon>Ecdysozoa</taxon>
        <taxon>Arthropoda</taxon>
        <taxon>Crustacea</taxon>
        <taxon>Branchiopoda</taxon>
        <taxon>Diplostraca</taxon>
        <taxon>Cladocera</taxon>
        <taxon>Anomopoda</taxon>
        <taxon>Daphniidae</taxon>
        <taxon>Daphnia</taxon>
    </lineage>
</organism>
<dbReference type="KEGG" id="dpx:DAPPUDRAFT_263760"/>